<evidence type="ECO:0000313" key="3">
    <source>
        <dbReference type="Proteomes" id="UP001257948"/>
    </source>
</evidence>
<gene>
    <name evidence="2" type="ORF">RQC66_33470</name>
</gene>
<evidence type="ECO:0000313" key="2">
    <source>
        <dbReference type="EMBL" id="MDT7845635.1"/>
    </source>
</evidence>
<feature type="transmembrane region" description="Helical" evidence="1">
    <location>
        <begin position="89"/>
        <end position="109"/>
    </location>
</feature>
<proteinExistence type="predicted"/>
<evidence type="ECO:0000256" key="1">
    <source>
        <dbReference type="SAM" id="Phobius"/>
    </source>
</evidence>
<protein>
    <submittedName>
        <fullName evidence="2">Uncharacterized protein</fullName>
    </submittedName>
</protein>
<dbReference type="Proteomes" id="UP001257948">
    <property type="component" value="Unassembled WGS sequence"/>
</dbReference>
<feature type="transmembrane region" description="Helical" evidence="1">
    <location>
        <begin position="66"/>
        <end position="84"/>
    </location>
</feature>
<keyword evidence="1" id="KW-1133">Transmembrane helix</keyword>
<feature type="transmembrane region" description="Helical" evidence="1">
    <location>
        <begin position="121"/>
        <end position="139"/>
    </location>
</feature>
<keyword evidence="1" id="KW-0812">Transmembrane</keyword>
<keyword evidence="3" id="KW-1185">Reference proteome</keyword>
<name>A0ABU3M2I3_9ACTN</name>
<organism evidence="2 3">
    <name type="scientific">Streptomyces justiciae</name>
    <dbReference type="NCBI Taxonomy" id="2780140"/>
    <lineage>
        <taxon>Bacteria</taxon>
        <taxon>Bacillati</taxon>
        <taxon>Actinomycetota</taxon>
        <taxon>Actinomycetes</taxon>
        <taxon>Kitasatosporales</taxon>
        <taxon>Streptomycetaceae</taxon>
        <taxon>Streptomyces</taxon>
    </lineage>
</organism>
<keyword evidence="1" id="KW-0472">Membrane</keyword>
<comment type="caution">
    <text evidence="2">The sequence shown here is derived from an EMBL/GenBank/DDBJ whole genome shotgun (WGS) entry which is preliminary data.</text>
</comment>
<accession>A0ABU3M2I3</accession>
<dbReference type="EMBL" id="JAVTLL010000027">
    <property type="protein sequence ID" value="MDT7845635.1"/>
    <property type="molecule type" value="Genomic_DNA"/>
</dbReference>
<reference evidence="3" key="1">
    <citation type="submission" date="2023-07" db="EMBL/GenBank/DDBJ databases">
        <title>Draft genome sequence of the endophytic actinobacterium Streptomyces justiciae WPN32, a potential antibiotic producer.</title>
        <authorList>
            <person name="Yasawong M."/>
            <person name="Pana W."/>
            <person name="Ganta P."/>
            <person name="Santapan N."/>
            <person name="Songngamsuk T."/>
            <person name="Phatcharaharikarn M."/>
            <person name="Kerdtoob S."/>
            <person name="Nantapong N."/>
        </authorList>
    </citation>
    <scope>NUCLEOTIDE SEQUENCE [LARGE SCALE GENOMIC DNA]</scope>
    <source>
        <strain evidence="3">WPN32</strain>
    </source>
</reference>
<feature type="transmembrane region" description="Helical" evidence="1">
    <location>
        <begin position="18"/>
        <end position="35"/>
    </location>
</feature>
<dbReference type="RefSeq" id="WP_314205826.1">
    <property type="nucleotide sequence ID" value="NZ_JAVTLL010000027.1"/>
</dbReference>
<sequence>MALPSGLIGMGSITVRRLVLGLFIAVGLFHAWGYFAPETWYRTFPGIGRGWLERLGPYNEHLMKDYVSMFMAMTVLTAAAWRYIDSDRFVQTAGASWLTFNVFHLIYHVQHLDMYSTGEKITMVSVLSLLTLASAVLLAPAPRRKATADDDGKVLRTQ</sequence>